<reference evidence="1" key="2">
    <citation type="submission" date="2021-01" db="UniProtKB">
        <authorList>
            <consortium name="EnsemblPlants"/>
        </authorList>
    </citation>
    <scope>IDENTIFICATION</scope>
</reference>
<dbReference type="PANTHER" id="PTHR33710:SF77">
    <property type="entry name" value="DNASE I-LIKE SUPERFAMILY PROTEIN"/>
    <property type="match status" value="1"/>
</dbReference>
<evidence type="ECO:0000313" key="1">
    <source>
        <dbReference type="EnsemblPlants" id="QL08p034129:mrna:CDS:1"/>
    </source>
</evidence>
<dbReference type="SUPFAM" id="SSF56219">
    <property type="entry name" value="DNase I-like"/>
    <property type="match status" value="1"/>
</dbReference>
<dbReference type="InterPro" id="IPR036691">
    <property type="entry name" value="Endo/exonu/phosph_ase_sf"/>
</dbReference>
<dbReference type="AlphaFoldDB" id="A0A7N2MCG6"/>
<dbReference type="PANTHER" id="PTHR33710">
    <property type="entry name" value="BNAC02G09200D PROTEIN"/>
    <property type="match status" value="1"/>
</dbReference>
<sequence>MLLHLVYSDPLSSPWLLLLIYGPPHANGRARFWKCLENLVNAFSSPWLVIWDFNCLYSNLDKKGGRYLNEGSTKSFSNFVHGTGPIDLGFIGSRFTWSNKREGLANIKELLDKAVCNQEWQCLFPKARVKHLIASTSNHAPIILDTHLDWFVRAKPFRFEAMWARDESSFGIVEKAWQGNVEGSQCFKLAREIQQTSEDLMVWNRNQFGYAKTKIKETEARIKEVQERAPTKENLELEATLYLELDEWLERVDLKWRQKSRELWIKEGDQNTRFFYLSTLVRRRRILIK</sequence>
<dbReference type="Proteomes" id="UP000594261">
    <property type="component" value="Chromosome 8"/>
</dbReference>
<dbReference type="InParanoid" id="A0A7N2MCG6"/>
<accession>A0A7N2MCG6</accession>
<protein>
    <submittedName>
        <fullName evidence="1">Uncharacterized protein</fullName>
    </submittedName>
</protein>
<keyword evidence="2" id="KW-1185">Reference proteome</keyword>
<dbReference type="Gene3D" id="3.60.10.10">
    <property type="entry name" value="Endonuclease/exonuclease/phosphatase"/>
    <property type="match status" value="1"/>
</dbReference>
<reference evidence="1 2" key="1">
    <citation type="journal article" date="2016" name="G3 (Bethesda)">
        <title>First Draft Assembly and Annotation of the Genome of a California Endemic Oak Quercus lobata Nee (Fagaceae).</title>
        <authorList>
            <person name="Sork V.L."/>
            <person name="Fitz-Gibbon S.T."/>
            <person name="Puiu D."/>
            <person name="Crepeau M."/>
            <person name="Gugger P.F."/>
            <person name="Sherman R."/>
            <person name="Stevens K."/>
            <person name="Langley C.H."/>
            <person name="Pellegrini M."/>
            <person name="Salzberg S.L."/>
        </authorList>
    </citation>
    <scope>NUCLEOTIDE SEQUENCE [LARGE SCALE GENOMIC DNA]</scope>
    <source>
        <strain evidence="1 2">cv. SW786</strain>
    </source>
</reference>
<dbReference type="EMBL" id="LRBV02000008">
    <property type="status" value="NOT_ANNOTATED_CDS"/>
    <property type="molecule type" value="Genomic_DNA"/>
</dbReference>
<dbReference type="OMA" id="MWARDES"/>
<dbReference type="Gramene" id="QL08p034129:mrna">
    <property type="protein sequence ID" value="QL08p034129:mrna:CDS:1"/>
    <property type="gene ID" value="QL08p034129"/>
</dbReference>
<proteinExistence type="predicted"/>
<organism evidence="1 2">
    <name type="scientific">Quercus lobata</name>
    <name type="common">Valley oak</name>
    <dbReference type="NCBI Taxonomy" id="97700"/>
    <lineage>
        <taxon>Eukaryota</taxon>
        <taxon>Viridiplantae</taxon>
        <taxon>Streptophyta</taxon>
        <taxon>Embryophyta</taxon>
        <taxon>Tracheophyta</taxon>
        <taxon>Spermatophyta</taxon>
        <taxon>Magnoliopsida</taxon>
        <taxon>eudicotyledons</taxon>
        <taxon>Gunneridae</taxon>
        <taxon>Pentapetalae</taxon>
        <taxon>rosids</taxon>
        <taxon>fabids</taxon>
        <taxon>Fagales</taxon>
        <taxon>Fagaceae</taxon>
        <taxon>Quercus</taxon>
    </lineage>
</organism>
<name>A0A7N2MCG6_QUELO</name>
<evidence type="ECO:0000313" key="2">
    <source>
        <dbReference type="Proteomes" id="UP000594261"/>
    </source>
</evidence>
<dbReference type="EnsemblPlants" id="QL08p034129:mrna">
    <property type="protein sequence ID" value="QL08p034129:mrna:CDS:1"/>
    <property type="gene ID" value="QL08p034129"/>
</dbReference>